<dbReference type="SMART" id="SM00493">
    <property type="entry name" value="TOPRIM"/>
    <property type="match status" value="1"/>
</dbReference>
<keyword evidence="5 12" id="KW-0235">DNA replication</keyword>
<dbReference type="Gene3D" id="3.40.1360.10">
    <property type="match status" value="1"/>
</dbReference>
<evidence type="ECO:0000256" key="7">
    <source>
        <dbReference type="ARBA" id="ARBA00022771"/>
    </source>
</evidence>
<evidence type="ECO:0000256" key="4">
    <source>
        <dbReference type="ARBA" id="ARBA00022695"/>
    </source>
</evidence>
<comment type="catalytic activity">
    <reaction evidence="12">
        <text>ssDNA + n NTP = ssDNA/pppN(pN)n-1 hybrid + (n-1) diphosphate.</text>
        <dbReference type="EC" id="2.7.7.101"/>
    </reaction>
</comment>
<evidence type="ECO:0000256" key="10">
    <source>
        <dbReference type="ARBA" id="ARBA00023125"/>
    </source>
</evidence>
<dbReference type="Pfam" id="PF13662">
    <property type="entry name" value="Toprim_4"/>
    <property type="match status" value="1"/>
</dbReference>
<proteinExistence type="inferred from homology"/>
<evidence type="ECO:0000256" key="9">
    <source>
        <dbReference type="ARBA" id="ARBA00022842"/>
    </source>
</evidence>
<evidence type="ECO:0000256" key="11">
    <source>
        <dbReference type="ARBA" id="ARBA00023163"/>
    </source>
</evidence>
<keyword evidence="7 12" id="KW-0863">Zinc-finger</keyword>
<dbReference type="EC" id="2.7.7.101" evidence="12"/>
<comment type="similarity">
    <text evidence="12">Belongs to the DnaG primase family.</text>
</comment>
<evidence type="ECO:0000313" key="14">
    <source>
        <dbReference type="EMBL" id="WXL29336.1"/>
    </source>
</evidence>
<protein>
    <recommendedName>
        <fullName evidence="12">DNA primase</fullName>
        <ecNumber evidence="12">2.7.7.101</ecNumber>
    </recommendedName>
</protein>
<evidence type="ECO:0000256" key="8">
    <source>
        <dbReference type="ARBA" id="ARBA00022833"/>
    </source>
</evidence>
<dbReference type="InterPro" id="IPR034151">
    <property type="entry name" value="TOPRIM_DnaG_bac"/>
</dbReference>
<dbReference type="PANTHER" id="PTHR30313:SF2">
    <property type="entry name" value="DNA PRIMASE"/>
    <property type="match status" value="1"/>
</dbReference>
<evidence type="ECO:0000256" key="3">
    <source>
        <dbReference type="ARBA" id="ARBA00022679"/>
    </source>
</evidence>
<dbReference type="SMART" id="SM00400">
    <property type="entry name" value="ZnF_CHCC"/>
    <property type="match status" value="1"/>
</dbReference>
<dbReference type="HAMAP" id="MF_00974">
    <property type="entry name" value="DNA_primase_DnaG"/>
    <property type="match status" value="1"/>
</dbReference>
<comment type="function">
    <text evidence="12">RNA polymerase that catalyzes the synthesis of short RNA molecules used as primers for DNA polymerase during DNA replication.</text>
</comment>
<dbReference type="InterPro" id="IPR006171">
    <property type="entry name" value="TOPRIM_dom"/>
</dbReference>
<feature type="zinc finger region" description="CHC2-type" evidence="12">
    <location>
        <begin position="39"/>
        <end position="63"/>
    </location>
</feature>
<keyword evidence="1 12" id="KW-0240">DNA-directed RNA polymerase</keyword>
<evidence type="ECO:0000259" key="13">
    <source>
        <dbReference type="PROSITE" id="PS50880"/>
    </source>
</evidence>
<dbReference type="Pfam" id="PF01807">
    <property type="entry name" value="Zn_ribbon_DnaG"/>
    <property type="match status" value="1"/>
</dbReference>
<dbReference type="InterPro" id="IPR030846">
    <property type="entry name" value="DnaG_bac"/>
</dbReference>
<keyword evidence="11 12" id="KW-0804">Transcription</keyword>
<dbReference type="PANTHER" id="PTHR30313">
    <property type="entry name" value="DNA PRIMASE"/>
    <property type="match status" value="1"/>
</dbReference>
<dbReference type="InterPro" id="IPR036977">
    <property type="entry name" value="DNA_primase_Znf_CHC2"/>
</dbReference>
<dbReference type="RefSeq" id="WP_036436065.1">
    <property type="nucleotide sequence ID" value="NZ_CP148067.1"/>
</dbReference>
<dbReference type="NCBIfam" id="TIGR01391">
    <property type="entry name" value="dnaG"/>
    <property type="match status" value="1"/>
</dbReference>
<evidence type="ECO:0000256" key="5">
    <source>
        <dbReference type="ARBA" id="ARBA00022705"/>
    </source>
</evidence>
<dbReference type="EMBL" id="CP148067">
    <property type="protein sequence ID" value="WXL29336.1"/>
    <property type="molecule type" value="Genomic_DNA"/>
</dbReference>
<feature type="domain" description="Toprim" evidence="13">
    <location>
        <begin position="256"/>
        <end position="344"/>
    </location>
</feature>
<dbReference type="InterPro" id="IPR002694">
    <property type="entry name" value="Znf_CHC2"/>
</dbReference>
<dbReference type="SUPFAM" id="SSF57783">
    <property type="entry name" value="Zinc beta-ribbon"/>
    <property type="match status" value="1"/>
</dbReference>
<dbReference type="SUPFAM" id="SSF56731">
    <property type="entry name" value="DNA primase core"/>
    <property type="match status" value="1"/>
</dbReference>
<dbReference type="PROSITE" id="PS50880">
    <property type="entry name" value="TOPRIM"/>
    <property type="match status" value="1"/>
</dbReference>
<dbReference type="Gene3D" id="3.90.980.10">
    <property type="entry name" value="DNA primase, catalytic core, N-terminal domain"/>
    <property type="match status" value="1"/>
</dbReference>
<gene>
    <name evidence="12 14" type="primary">dnaG</name>
    <name evidence="14" type="ORF">WG617_01645</name>
</gene>
<evidence type="ECO:0000313" key="15">
    <source>
        <dbReference type="Proteomes" id="UP001477443"/>
    </source>
</evidence>
<keyword evidence="2 12" id="KW-0639">Primosome</keyword>
<dbReference type="InterPro" id="IPR013264">
    <property type="entry name" value="DNAG_N"/>
</dbReference>
<keyword evidence="9" id="KW-0460">Magnesium</keyword>
<organism evidence="14 15">
    <name type="scientific">Mycoplasmopsis felifaucium</name>
    <dbReference type="NCBI Taxonomy" id="35768"/>
    <lineage>
        <taxon>Bacteria</taxon>
        <taxon>Bacillati</taxon>
        <taxon>Mycoplasmatota</taxon>
        <taxon>Mycoplasmoidales</taxon>
        <taxon>Metamycoplasmataceae</taxon>
        <taxon>Mycoplasmopsis</taxon>
    </lineage>
</organism>
<dbReference type="InterPro" id="IPR050219">
    <property type="entry name" value="DnaG_primase"/>
</dbReference>
<name>A0ABZ2RT99_9BACT</name>
<evidence type="ECO:0000256" key="2">
    <source>
        <dbReference type="ARBA" id="ARBA00022515"/>
    </source>
</evidence>
<keyword evidence="8 12" id="KW-0862">Zinc</keyword>
<dbReference type="Proteomes" id="UP001477443">
    <property type="component" value="Chromosome"/>
</dbReference>
<evidence type="ECO:0000256" key="6">
    <source>
        <dbReference type="ARBA" id="ARBA00022723"/>
    </source>
</evidence>
<dbReference type="InterPro" id="IPR037068">
    <property type="entry name" value="DNA_primase_core_N_sf"/>
</dbReference>
<keyword evidence="3 12" id="KW-0808">Transferase</keyword>
<comment type="domain">
    <text evidence="12">Contains an N-terminal zinc-binding domain, a central core domain that contains the primase activity, and a C-terminal DnaB-binding domain.</text>
</comment>
<dbReference type="CDD" id="cd03364">
    <property type="entry name" value="TOPRIM_DnaG_primases"/>
    <property type="match status" value="1"/>
</dbReference>
<dbReference type="Gene3D" id="3.90.580.10">
    <property type="entry name" value="Zinc finger, CHC2-type domain"/>
    <property type="match status" value="1"/>
</dbReference>
<keyword evidence="4 12" id="KW-0548">Nucleotidyltransferase</keyword>
<keyword evidence="15" id="KW-1185">Reference proteome</keyword>
<accession>A0ABZ2RT99</accession>
<evidence type="ECO:0000256" key="12">
    <source>
        <dbReference type="HAMAP-Rule" id="MF_00974"/>
    </source>
</evidence>
<dbReference type="Pfam" id="PF08275">
    <property type="entry name" value="DNAG_N"/>
    <property type="match status" value="1"/>
</dbReference>
<comment type="subunit">
    <text evidence="12">Monomer. Interacts with DnaB.</text>
</comment>
<keyword evidence="6 12" id="KW-0479">Metal-binding</keyword>
<dbReference type="InterPro" id="IPR006295">
    <property type="entry name" value="DNA_primase_DnaG"/>
</dbReference>
<reference evidence="14" key="1">
    <citation type="submission" date="2024-03" db="EMBL/GenBank/DDBJ databases">
        <title>Complete genome sequence of Mycoplasma felifaucium Z921 isolated from the trachea of a cheetah.</title>
        <authorList>
            <person name="Spergser J."/>
        </authorList>
    </citation>
    <scope>NUCLEOTIDE SEQUENCE [LARGE SCALE GENOMIC DNA]</scope>
    <source>
        <strain evidence="14">Z921</strain>
    </source>
</reference>
<keyword evidence="10 12" id="KW-0238">DNA-binding</keyword>
<evidence type="ECO:0000256" key="1">
    <source>
        <dbReference type="ARBA" id="ARBA00022478"/>
    </source>
</evidence>
<sequence>MARVEQQTIELIVSKNDIVEVIGSFLQLIRKGHNYTAVCPFHDDTNPSLSIDTRKQIFKCFVCNTGGNALRFVMLFNKWSLIKSLQYLADKAGISFDETQYNPSHNKEDNNLSEFDQKVYEILDRANSCFKSEIIKSTNTSLKSFISKRKLDYATCKKFDIGYDNPLTFEAIFKDDLEKQLNVLSEASLISMTSKENFFQNRVTFGIRDEKNRIVGFSARVLDNTKPKYINSSESKYFKKSSILYNFNNALESNSNELILAEGFFDVIALSKANFTNAVCLMGTAITKEHIAKLKKFKKIVIFLDGDEPGQFATYKTIVSLLKYWYSSAKKINVVKNTTGYDPDEILNNFGANKLTEMISNTIDYSEFSYDFLRSKHSILVKNYISITEAEWNKFSEDFYPIWKTFDSDVANVYLNKIKDLYNKDLNLTLNKNTFNNDKYTSDFNENSYIINHYDENYELVNFDDYTQQPYYTDTDVVDHYLMNNKAKLAQKNEQKNQQDWIEKVLLLVLYHPDLIKLFKRDMQQKPLSSIKLEEYTNDVKKTLYSCFIEELGNSNADLEMLRIKYKDYSSDFLKFNHFDSKTPQELENDYEAIINRARRFDRNYYNLFIQNQATKSQNPLIQKNAEKGIRLNKIANETSE</sequence>
<comment type="cofactor">
    <cofactor evidence="12">
        <name>Zn(2+)</name>
        <dbReference type="ChEBI" id="CHEBI:29105"/>
    </cofactor>
    <text evidence="12">Binds 1 zinc ion per monomer.</text>
</comment>